<protein>
    <submittedName>
        <fullName evidence="1">Uncharacterized protein</fullName>
    </submittedName>
</protein>
<organism evidence="1 2">
    <name type="scientific">Paraburkholderia phenoliruptrix</name>
    <dbReference type="NCBI Taxonomy" id="252970"/>
    <lineage>
        <taxon>Bacteria</taxon>
        <taxon>Pseudomonadati</taxon>
        <taxon>Pseudomonadota</taxon>
        <taxon>Betaproteobacteria</taxon>
        <taxon>Burkholderiales</taxon>
        <taxon>Burkholderiaceae</taxon>
        <taxon>Paraburkholderia</taxon>
    </lineage>
</organism>
<dbReference type="EMBL" id="CADIKB010000050">
    <property type="protein sequence ID" value="CAB3735007.1"/>
    <property type="molecule type" value="Genomic_DNA"/>
</dbReference>
<reference evidence="1 2" key="1">
    <citation type="submission" date="2020-04" db="EMBL/GenBank/DDBJ databases">
        <authorList>
            <person name="De Canck E."/>
        </authorList>
    </citation>
    <scope>NUCLEOTIDE SEQUENCE [LARGE SCALE GENOMIC DNA]</scope>
    <source>
        <strain evidence="1 2">LMG 22037</strain>
    </source>
</reference>
<accession>A0A6J5CFM9</accession>
<gene>
    <name evidence="1" type="ORF">LMG22037_05920</name>
</gene>
<evidence type="ECO:0000313" key="1">
    <source>
        <dbReference type="EMBL" id="CAB3735007.1"/>
    </source>
</evidence>
<dbReference type="Proteomes" id="UP000494249">
    <property type="component" value="Unassembled WGS sequence"/>
</dbReference>
<dbReference type="AlphaFoldDB" id="A0A6J5CFM9"/>
<proteinExistence type="predicted"/>
<evidence type="ECO:0000313" key="2">
    <source>
        <dbReference type="Proteomes" id="UP000494249"/>
    </source>
</evidence>
<name>A0A6J5CFM9_9BURK</name>
<sequence>MIARSHNLCRTRRPNLQLSVGHCQNIVTKDQINLESFFGHLLDDFKAGELSKEQAIGGLVAFSVALNDGKFDEARRWAEQGRKLARDLISLDQAALLLSRPAGTLPH</sequence>